<dbReference type="AlphaFoldDB" id="A0A934IET9"/>
<keyword evidence="1" id="KW-0732">Signal</keyword>
<evidence type="ECO:0000313" key="2">
    <source>
        <dbReference type="EMBL" id="MBJ3761847.1"/>
    </source>
</evidence>
<comment type="caution">
    <text evidence="2">The sequence shown here is derived from an EMBL/GenBank/DDBJ whole genome shotgun (WGS) entry which is preliminary data.</text>
</comment>
<dbReference type="EMBL" id="JAEKPD010000002">
    <property type="protein sequence ID" value="MBJ3761847.1"/>
    <property type="molecule type" value="Genomic_DNA"/>
</dbReference>
<organism evidence="2 3">
    <name type="scientific">Palleronia pontilimi</name>
    <dbReference type="NCBI Taxonomy" id="1964209"/>
    <lineage>
        <taxon>Bacteria</taxon>
        <taxon>Pseudomonadati</taxon>
        <taxon>Pseudomonadota</taxon>
        <taxon>Alphaproteobacteria</taxon>
        <taxon>Rhodobacterales</taxon>
        <taxon>Roseobacteraceae</taxon>
        <taxon>Palleronia</taxon>
    </lineage>
</organism>
<reference evidence="2" key="1">
    <citation type="submission" date="2020-12" db="EMBL/GenBank/DDBJ databases">
        <title>Bacterial taxonomy.</title>
        <authorList>
            <person name="Pan X."/>
        </authorList>
    </citation>
    <scope>NUCLEOTIDE SEQUENCE</scope>
    <source>
        <strain evidence="2">KCTC 52957</strain>
    </source>
</reference>
<feature type="signal peptide" evidence="1">
    <location>
        <begin position="1"/>
        <end position="18"/>
    </location>
</feature>
<evidence type="ECO:0000313" key="3">
    <source>
        <dbReference type="Proteomes" id="UP000642488"/>
    </source>
</evidence>
<evidence type="ECO:0008006" key="4">
    <source>
        <dbReference type="Google" id="ProtNLM"/>
    </source>
</evidence>
<dbReference type="Proteomes" id="UP000642488">
    <property type="component" value="Unassembled WGS sequence"/>
</dbReference>
<name>A0A934IET9_9RHOB</name>
<proteinExistence type="predicted"/>
<evidence type="ECO:0000256" key="1">
    <source>
        <dbReference type="SAM" id="SignalP"/>
    </source>
</evidence>
<protein>
    <recommendedName>
        <fullName evidence="4">Nickel/cobalt transporter regulator</fullName>
    </recommendedName>
</protein>
<keyword evidence="3" id="KW-1185">Reference proteome</keyword>
<accession>A0A934IET9</accession>
<dbReference type="RefSeq" id="WP_198915019.1">
    <property type="nucleotide sequence ID" value="NZ_JAEKPD010000002.1"/>
</dbReference>
<sequence length="113" mass="12768">MRHLIVLIAIVFSSPAHACFKSVGEVECRSTSAFERTIDRQAGSWRSVPVSVRTAPRGPEIGSVLPREDFNILLGTAYLGLPPVRDGWVYVKLDRDIYRVDRTSLEILERIRD</sequence>
<feature type="chain" id="PRO_5037504271" description="Nickel/cobalt transporter regulator" evidence="1">
    <location>
        <begin position="19"/>
        <end position="113"/>
    </location>
</feature>
<gene>
    <name evidence="2" type="ORF">ILP92_03675</name>
</gene>